<organism evidence="8 9">
    <name type="scientific">Flavobacterium arsenatis</name>
    <dbReference type="NCBI Taxonomy" id="1484332"/>
    <lineage>
        <taxon>Bacteria</taxon>
        <taxon>Pseudomonadati</taxon>
        <taxon>Bacteroidota</taxon>
        <taxon>Flavobacteriia</taxon>
        <taxon>Flavobacteriales</taxon>
        <taxon>Flavobacteriaceae</taxon>
        <taxon>Flavobacterium</taxon>
    </lineage>
</organism>
<keyword evidence="4 7" id="KW-0812">Transmembrane</keyword>
<evidence type="ECO:0000256" key="3">
    <source>
        <dbReference type="ARBA" id="ARBA00022475"/>
    </source>
</evidence>
<accession>A0ABU1TLE3</accession>
<evidence type="ECO:0000313" key="8">
    <source>
        <dbReference type="EMBL" id="MDR6966784.1"/>
    </source>
</evidence>
<protein>
    <recommendedName>
        <fullName evidence="7">UPF0056 membrane protein</fullName>
    </recommendedName>
</protein>
<evidence type="ECO:0000256" key="4">
    <source>
        <dbReference type="ARBA" id="ARBA00022692"/>
    </source>
</evidence>
<evidence type="ECO:0000256" key="2">
    <source>
        <dbReference type="ARBA" id="ARBA00009784"/>
    </source>
</evidence>
<evidence type="ECO:0000313" key="9">
    <source>
        <dbReference type="Proteomes" id="UP001255185"/>
    </source>
</evidence>
<feature type="transmembrane region" description="Helical" evidence="7">
    <location>
        <begin position="130"/>
        <end position="148"/>
    </location>
</feature>
<dbReference type="EMBL" id="JAVDVI010000002">
    <property type="protein sequence ID" value="MDR6966784.1"/>
    <property type="molecule type" value="Genomic_DNA"/>
</dbReference>
<gene>
    <name evidence="8" type="ORF">J2X31_000782</name>
</gene>
<feature type="transmembrane region" description="Helical" evidence="7">
    <location>
        <begin position="169"/>
        <end position="190"/>
    </location>
</feature>
<comment type="similarity">
    <text evidence="2 7">Belongs to the UPF0056 (MarC) family.</text>
</comment>
<feature type="transmembrane region" description="Helical" evidence="7">
    <location>
        <begin position="43"/>
        <end position="65"/>
    </location>
</feature>
<dbReference type="RefSeq" id="WP_310024560.1">
    <property type="nucleotide sequence ID" value="NZ_JAVDVI010000002.1"/>
</dbReference>
<name>A0ABU1TLE3_9FLAO</name>
<dbReference type="Pfam" id="PF01914">
    <property type="entry name" value="MarC"/>
    <property type="match status" value="1"/>
</dbReference>
<dbReference type="Proteomes" id="UP001255185">
    <property type="component" value="Unassembled WGS sequence"/>
</dbReference>
<sequence>MNFDFKEMITVGMVLFAVIDIIGSIPIIIDLRSKHGQIESEKASLVAGIIMIVFLFVGEEILNLIGIDVNSFAVAGSFVLFFLALEMILGIRIYKDEEAGSASIVPIAFPLIAGAGTMTTLLSLRAQFQTVNIIIGILLNIILVYAVLKSSSKIEKMLGKNGLGVIRKTFGVVLLAIAVKLFASNVKALFI</sequence>
<dbReference type="PANTHER" id="PTHR33508">
    <property type="entry name" value="UPF0056 MEMBRANE PROTEIN YHCE"/>
    <property type="match status" value="1"/>
</dbReference>
<dbReference type="InterPro" id="IPR002771">
    <property type="entry name" value="Multi_antbiot-R_MarC"/>
</dbReference>
<reference evidence="8 9" key="1">
    <citation type="submission" date="2023-07" db="EMBL/GenBank/DDBJ databases">
        <title>Sorghum-associated microbial communities from plants grown in Nebraska, USA.</title>
        <authorList>
            <person name="Schachtman D."/>
        </authorList>
    </citation>
    <scope>NUCLEOTIDE SEQUENCE [LARGE SCALE GENOMIC DNA]</scope>
    <source>
        <strain evidence="8 9">3773</strain>
    </source>
</reference>
<dbReference type="PANTHER" id="PTHR33508:SF1">
    <property type="entry name" value="UPF0056 MEMBRANE PROTEIN YHCE"/>
    <property type="match status" value="1"/>
</dbReference>
<keyword evidence="9" id="KW-1185">Reference proteome</keyword>
<keyword evidence="3" id="KW-1003">Cell membrane</keyword>
<evidence type="ECO:0000256" key="7">
    <source>
        <dbReference type="RuleBase" id="RU362048"/>
    </source>
</evidence>
<evidence type="ECO:0000256" key="5">
    <source>
        <dbReference type="ARBA" id="ARBA00022989"/>
    </source>
</evidence>
<evidence type="ECO:0000256" key="6">
    <source>
        <dbReference type="ARBA" id="ARBA00023136"/>
    </source>
</evidence>
<evidence type="ECO:0000256" key="1">
    <source>
        <dbReference type="ARBA" id="ARBA00004651"/>
    </source>
</evidence>
<keyword evidence="6 7" id="KW-0472">Membrane</keyword>
<feature type="transmembrane region" description="Helical" evidence="7">
    <location>
        <begin position="103"/>
        <end position="124"/>
    </location>
</feature>
<feature type="transmembrane region" description="Helical" evidence="7">
    <location>
        <begin position="71"/>
        <end position="91"/>
    </location>
</feature>
<proteinExistence type="inferred from homology"/>
<comment type="caution">
    <text evidence="8">The sequence shown here is derived from an EMBL/GenBank/DDBJ whole genome shotgun (WGS) entry which is preliminary data.</text>
</comment>
<keyword evidence="5 7" id="KW-1133">Transmembrane helix</keyword>
<feature type="transmembrane region" description="Helical" evidence="7">
    <location>
        <begin position="12"/>
        <end position="31"/>
    </location>
</feature>
<comment type="subcellular location">
    <subcellularLocation>
        <location evidence="1 7">Cell membrane</location>
        <topology evidence="1 7">Multi-pass membrane protein</topology>
    </subcellularLocation>
</comment>